<feature type="region of interest" description="Disordered" evidence="2">
    <location>
        <begin position="252"/>
        <end position="273"/>
    </location>
</feature>
<dbReference type="OrthoDB" id="410044at2759"/>
<name>A0A9W8LIP9_9FUNG</name>
<feature type="region of interest" description="Disordered" evidence="2">
    <location>
        <begin position="75"/>
        <end position="100"/>
    </location>
</feature>
<evidence type="ECO:0000259" key="3">
    <source>
        <dbReference type="PROSITE" id="PS50020"/>
    </source>
</evidence>
<dbReference type="InterPro" id="IPR036517">
    <property type="entry name" value="FF_domain_sf"/>
</dbReference>
<dbReference type="SMART" id="SM00441">
    <property type="entry name" value="FF"/>
    <property type="match status" value="1"/>
</dbReference>
<dbReference type="PROSITE" id="PS01159">
    <property type="entry name" value="WW_DOMAIN_1"/>
    <property type="match status" value="1"/>
</dbReference>
<feature type="domain" description="FF" evidence="4">
    <location>
        <begin position="195"/>
        <end position="249"/>
    </location>
</feature>
<dbReference type="PANTHER" id="PTHR15377:SF3">
    <property type="entry name" value="WW DOMAIN-CONTAINING PROTEIN"/>
    <property type="match status" value="1"/>
</dbReference>
<dbReference type="AlphaFoldDB" id="A0A9W8LIP9"/>
<feature type="region of interest" description="Disordered" evidence="2">
    <location>
        <begin position="121"/>
        <end position="154"/>
    </location>
</feature>
<comment type="caution">
    <text evidence="5">The sequence shown here is derived from an EMBL/GenBank/DDBJ whole genome shotgun (WGS) entry which is preliminary data.</text>
</comment>
<evidence type="ECO:0000313" key="5">
    <source>
        <dbReference type="EMBL" id="KAJ2780604.1"/>
    </source>
</evidence>
<organism evidence="5 6">
    <name type="scientific">Coemansia javaensis</name>
    <dbReference type="NCBI Taxonomy" id="2761396"/>
    <lineage>
        <taxon>Eukaryota</taxon>
        <taxon>Fungi</taxon>
        <taxon>Fungi incertae sedis</taxon>
        <taxon>Zoopagomycota</taxon>
        <taxon>Kickxellomycotina</taxon>
        <taxon>Kickxellomycetes</taxon>
        <taxon>Kickxellales</taxon>
        <taxon>Kickxellaceae</taxon>
        <taxon>Coemansia</taxon>
    </lineage>
</organism>
<dbReference type="SUPFAM" id="SSF81698">
    <property type="entry name" value="FF domain"/>
    <property type="match status" value="2"/>
</dbReference>
<dbReference type="PANTHER" id="PTHR15377">
    <property type="entry name" value="TRANSCRIPTION ELONGATION REGULATOR 1"/>
    <property type="match status" value="1"/>
</dbReference>
<dbReference type="SMART" id="SM00456">
    <property type="entry name" value="WW"/>
    <property type="match status" value="2"/>
</dbReference>
<dbReference type="Gene3D" id="1.10.10.440">
    <property type="entry name" value="FF domain"/>
    <property type="match status" value="2"/>
</dbReference>
<dbReference type="PROSITE" id="PS51676">
    <property type="entry name" value="FF"/>
    <property type="match status" value="1"/>
</dbReference>
<dbReference type="Pfam" id="PF01846">
    <property type="entry name" value="FF"/>
    <property type="match status" value="1"/>
</dbReference>
<feature type="region of interest" description="Disordered" evidence="2">
    <location>
        <begin position="219"/>
        <end position="238"/>
    </location>
</feature>
<evidence type="ECO:0000256" key="1">
    <source>
        <dbReference type="ARBA" id="ARBA00022737"/>
    </source>
</evidence>
<keyword evidence="6" id="KW-1185">Reference proteome</keyword>
<protein>
    <recommendedName>
        <fullName evidence="7">WW domain-containing protein</fullName>
    </recommendedName>
</protein>
<evidence type="ECO:0000256" key="2">
    <source>
        <dbReference type="SAM" id="MobiDB-lite"/>
    </source>
</evidence>
<dbReference type="CDD" id="cd00201">
    <property type="entry name" value="WW"/>
    <property type="match status" value="1"/>
</dbReference>
<dbReference type="InterPro" id="IPR002713">
    <property type="entry name" value="FF_domain"/>
</dbReference>
<gene>
    <name evidence="5" type="ORF">H4R18_003360</name>
</gene>
<dbReference type="GO" id="GO:0005634">
    <property type="term" value="C:nucleus"/>
    <property type="evidence" value="ECO:0007669"/>
    <property type="project" value="TreeGrafter"/>
</dbReference>
<dbReference type="InterPro" id="IPR036020">
    <property type="entry name" value="WW_dom_sf"/>
</dbReference>
<dbReference type="InterPro" id="IPR045148">
    <property type="entry name" value="TCRG1-like"/>
</dbReference>
<dbReference type="GO" id="GO:0003712">
    <property type="term" value="F:transcription coregulator activity"/>
    <property type="evidence" value="ECO:0007669"/>
    <property type="project" value="TreeGrafter"/>
</dbReference>
<dbReference type="PROSITE" id="PS50020">
    <property type="entry name" value="WW_DOMAIN_2"/>
    <property type="match status" value="1"/>
</dbReference>
<feature type="domain" description="WW" evidence="3">
    <location>
        <begin position="98"/>
        <end position="131"/>
    </location>
</feature>
<dbReference type="Proteomes" id="UP001140217">
    <property type="component" value="Unassembled WGS sequence"/>
</dbReference>
<dbReference type="EMBL" id="JANBUL010000131">
    <property type="protein sequence ID" value="KAJ2780604.1"/>
    <property type="molecule type" value="Genomic_DNA"/>
</dbReference>
<feature type="compositionally biased region" description="Low complexity" evidence="2">
    <location>
        <begin position="260"/>
        <end position="269"/>
    </location>
</feature>
<dbReference type="Gene3D" id="2.20.70.10">
    <property type="match status" value="1"/>
</dbReference>
<reference evidence="5" key="1">
    <citation type="submission" date="2022-07" db="EMBL/GenBank/DDBJ databases">
        <title>Phylogenomic reconstructions and comparative analyses of Kickxellomycotina fungi.</title>
        <authorList>
            <person name="Reynolds N.K."/>
            <person name="Stajich J.E."/>
            <person name="Barry K."/>
            <person name="Grigoriev I.V."/>
            <person name="Crous P."/>
            <person name="Smith M.E."/>
        </authorList>
    </citation>
    <scope>NUCLEOTIDE SEQUENCE</scope>
    <source>
        <strain evidence="5">NBRC 105414</strain>
    </source>
</reference>
<accession>A0A9W8LIP9</accession>
<dbReference type="Pfam" id="PF00397">
    <property type="entry name" value="WW"/>
    <property type="match status" value="1"/>
</dbReference>
<feature type="region of interest" description="Disordered" evidence="2">
    <location>
        <begin position="169"/>
        <end position="198"/>
    </location>
</feature>
<dbReference type="GO" id="GO:0070063">
    <property type="term" value="F:RNA polymerase binding"/>
    <property type="evidence" value="ECO:0007669"/>
    <property type="project" value="InterPro"/>
</dbReference>
<evidence type="ECO:0008006" key="7">
    <source>
        <dbReference type="Google" id="ProtNLM"/>
    </source>
</evidence>
<evidence type="ECO:0000259" key="4">
    <source>
        <dbReference type="PROSITE" id="PS51676"/>
    </source>
</evidence>
<dbReference type="SUPFAM" id="SSF51045">
    <property type="entry name" value="WW domain"/>
    <property type="match status" value="1"/>
</dbReference>
<dbReference type="InterPro" id="IPR001202">
    <property type="entry name" value="WW_dom"/>
</dbReference>
<evidence type="ECO:0000313" key="6">
    <source>
        <dbReference type="Proteomes" id="UP001140217"/>
    </source>
</evidence>
<proteinExistence type="predicted"/>
<keyword evidence="1" id="KW-0677">Repeat</keyword>
<sequence length="318" mass="35880">MSQAVLPQLPPEALAGSGHDWAVFLAPADARGRSFVPREPYYYERNNGITTWIRPFDYVEPADHPLAVGERWQQEEAEHRRRQARARAKQDRPVAQTQAGATSWWTVTTAQGRTYYHNTETGASQWDQPEEAAQALADAAEKAANQDEAPAGTEMTADDAEWMLAQMADSGSEDGGDVDSPGDTAALTESADLPKSERVAQFKEMLREARLDPFGSWEMQKSRHESDPRFAAIGDDDERQDLFNEACRELMEQRRRERPAAAAPADPDPFGQLLREKATKRMSFARFCQRNLKDPRYLAVKTSRERERRFAQHMGSLP</sequence>